<protein>
    <submittedName>
        <fullName evidence="2">Internal scaffolding protein</fullName>
    </submittedName>
</protein>
<accession>A0A4P8PK26</accession>
<proteinExistence type="predicted"/>
<organism evidence="2">
    <name type="scientific">Blackfly microvirus SF02</name>
    <dbReference type="NCBI Taxonomy" id="2576452"/>
    <lineage>
        <taxon>Viruses</taxon>
        <taxon>Monodnaviria</taxon>
        <taxon>Sangervirae</taxon>
        <taxon>Phixviricota</taxon>
        <taxon>Malgrandaviricetes</taxon>
        <taxon>Petitvirales</taxon>
        <taxon>Microviridae</taxon>
        <taxon>Microvirus</taxon>
    </lineage>
</organism>
<name>A0A4P8PK26_9VIRU</name>
<evidence type="ECO:0000313" key="2">
    <source>
        <dbReference type="EMBL" id="QCQ84717.1"/>
    </source>
</evidence>
<feature type="region of interest" description="Disordered" evidence="1">
    <location>
        <begin position="129"/>
        <end position="151"/>
    </location>
</feature>
<dbReference type="Proteomes" id="UP000323276">
    <property type="component" value="Segment"/>
</dbReference>
<dbReference type="Pfam" id="PF09675">
    <property type="entry name" value="Chlamy_scaf"/>
    <property type="match status" value="1"/>
</dbReference>
<reference evidence="2" key="1">
    <citation type="submission" date="2018-12" db="EMBL/GenBank/DDBJ databases">
        <title>Singled stranded DNA viruses identified in blackflies (Austrosimulium ungulatum) sampled in New Zealand.</title>
        <authorList>
            <person name="Kraberger S."/>
            <person name="Fontenele R.S."/>
            <person name="Schmidlin K."/>
            <person name="Walters M."/>
            <person name="Varsani A."/>
        </authorList>
    </citation>
    <scope>NUCLEOTIDE SEQUENCE [LARGE SCALE GENOMIC DNA]</scope>
    <source>
        <strain evidence="2">054</strain>
    </source>
</reference>
<dbReference type="EMBL" id="MK249155">
    <property type="protein sequence ID" value="QCQ84717.1"/>
    <property type="molecule type" value="Genomic_DNA"/>
</dbReference>
<dbReference type="InterPro" id="IPR014131">
    <property type="entry name" value="Chlamydia_phage_Vp3"/>
</dbReference>
<sequence length="151" mass="16530">MRYQGLNSNGEEISSVYVQHDPVDFSTTGPSATRQEFAEECDINILMAQYETTGTINHFNTGQPQYLDLTDVPDLQQSIDLMREAETAFMRLPAKTRATFDNNAVAFVDFAQDPANIETMREWGLARPAEPTGALKTEPATIPAASPASAG</sequence>
<evidence type="ECO:0000256" key="1">
    <source>
        <dbReference type="SAM" id="MobiDB-lite"/>
    </source>
</evidence>